<accession>A0AAN8FBQ2</accession>
<gene>
    <name evidence="1" type="ORF">GCK32_009979</name>
</gene>
<sequence>MCFYRKFLLCIWIYGHQTRHIFENVWRIKMCCCSLLAKTCVVLGRSGAITQQTETSIFCSWPYTADLSPTLVLYTTTNRKARLAITLHSLVINKIRMSCHENTPFECLRNN</sequence>
<keyword evidence="2" id="KW-1185">Reference proteome</keyword>
<proteinExistence type="predicted"/>
<protein>
    <submittedName>
        <fullName evidence="1">Uncharacterized protein</fullName>
    </submittedName>
</protein>
<evidence type="ECO:0000313" key="2">
    <source>
        <dbReference type="Proteomes" id="UP001331761"/>
    </source>
</evidence>
<dbReference type="Proteomes" id="UP001331761">
    <property type="component" value="Unassembled WGS sequence"/>
</dbReference>
<comment type="caution">
    <text evidence="1">The sequence shown here is derived from an EMBL/GenBank/DDBJ whole genome shotgun (WGS) entry which is preliminary data.</text>
</comment>
<dbReference type="EMBL" id="WIXE01015803">
    <property type="protein sequence ID" value="KAK5973179.1"/>
    <property type="molecule type" value="Genomic_DNA"/>
</dbReference>
<reference evidence="1 2" key="1">
    <citation type="submission" date="2019-10" db="EMBL/GenBank/DDBJ databases">
        <title>Assembly and Annotation for the nematode Trichostrongylus colubriformis.</title>
        <authorList>
            <person name="Martin J."/>
        </authorList>
    </citation>
    <scope>NUCLEOTIDE SEQUENCE [LARGE SCALE GENOMIC DNA]</scope>
    <source>
        <strain evidence="1">G859</strain>
        <tissue evidence="1">Whole worm</tissue>
    </source>
</reference>
<organism evidence="1 2">
    <name type="scientific">Trichostrongylus colubriformis</name>
    <name type="common">Black scour worm</name>
    <dbReference type="NCBI Taxonomy" id="6319"/>
    <lineage>
        <taxon>Eukaryota</taxon>
        <taxon>Metazoa</taxon>
        <taxon>Ecdysozoa</taxon>
        <taxon>Nematoda</taxon>
        <taxon>Chromadorea</taxon>
        <taxon>Rhabditida</taxon>
        <taxon>Rhabditina</taxon>
        <taxon>Rhabditomorpha</taxon>
        <taxon>Strongyloidea</taxon>
        <taxon>Trichostrongylidae</taxon>
        <taxon>Trichostrongylus</taxon>
    </lineage>
</organism>
<evidence type="ECO:0000313" key="1">
    <source>
        <dbReference type="EMBL" id="KAK5973179.1"/>
    </source>
</evidence>
<dbReference type="AlphaFoldDB" id="A0AAN8FBQ2"/>
<name>A0AAN8FBQ2_TRICO</name>